<reference evidence="2 3" key="1">
    <citation type="submission" date="2019-08" db="EMBL/GenBank/DDBJ databases">
        <title>Deep-cultivation of Planctomycetes and their phenomic and genomic characterization uncovers novel biology.</title>
        <authorList>
            <person name="Wiegand S."/>
            <person name="Jogler M."/>
            <person name="Boedeker C."/>
            <person name="Pinto D."/>
            <person name="Vollmers J."/>
            <person name="Rivas-Marin E."/>
            <person name="Kohn T."/>
            <person name="Peeters S.H."/>
            <person name="Heuer A."/>
            <person name="Rast P."/>
            <person name="Oberbeckmann S."/>
            <person name="Bunk B."/>
            <person name="Jeske O."/>
            <person name="Meyerdierks A."/>
            <person name="Storesund J.E."/>
            <person name="Kallscheuer N."/>
            <person name="Luecker S."/>
            <person name="Lage O.M."/>
            <person name="Pohl T."/>
            <person name="Merkel B.J."/>
            <person name="Hornburger P."/>
            <person name="Mueller R.-W."/>
            <person name="Bruemmer F."/>
            <person name="Labrenz M."/>
            <person name="Spormann A.M."/>
            <person name="Op den Camp H."/>
            <person name="Overmann J."/>
            <person name="Amann R."/>
            <person name="Jetten M.S.M."/>
            <person name="Mascher T."/>
            <person name="Medema M.H."/>
            <person name="Devos D.P."/>
            <person name="Kaster A.-K."/>
            <person name="Ovreas L."/>
            <person name="Rohde M."/>
            <person name="Galperin M.Y."/>
            <person name="Jogler C."/>
        </authorList>
    </citation>
    <scope>NUCLEOTIDE SEQUENCE [LARGE SCALE GENOMIC DNA]</scope>
    <source>
        <strain evidence="2 3">OJF2</strain>
    </source>
</reference>
<dbReference type="EMBL" id="CP042997">
    <property type="protein sequence ID" value="QEH37042.1"/>
    <property type="molecule type" value="Genomic_DNA"/>
</dbReference>
<name>A0A5B9W8S9_9BACT</name>
<organism evidence="2 3">
    <name type="scientific">Aquisphaera giovannonii</name>
    <dbReference type="NCBI Taxonomy" id="406548"/>
    <lineage>
        <taxon>Bacteria</taxon>
        <taxon>Pseudomonadati</taxon>
        <taxon>Planctomycetota</taxon>
        <taxon>Planctomycetia</taxon>
        <taxon>Isosphaerales</taxon>
        <taxon>Isosphaeraceae</taxon>
        <taxon>Aquisphaera</taxon>
    </lineage>
</organism>
<accession>A0A5B9W8S9</accession>
<evidence type="ECO:0000313" key="3">
    <source>
        <dbReference type="Proteomes" id="UP000324233"/>
    </source>
</evidence>
<dbReference type="AlphaFoldDB" id="A0A5B9W8S9"/>
<keyword evidence="3" id="KW-1185">Reference proteome</keyword>
<gene>
    <name evidence="2" type="ORF">OJF2_56270</name>
</gene>
<protein>
    <submittedName>
        <fullName evidence="2">Uncharacterized protein</fullName>
    </submittedName>
</protein>
<keyword evidence="1" id="KW-0732">Signal</keyword>
<dbReference type="Proteomes" id="UP000324233">
    <property type="component" value="Chromosome"/>
</dbReference>
<evidence type="ECO:0000313" key="2">
    <source>
        <dbReference type="EMBL" id="QEH37042.1"/>
    </source>
</evidence>
<feature type="signal peptide" evidence="1">
    <location>
        <begin position="1"/>
        <end position="24"/>
    </location>
</feature>
<sequence precursor="true">MRGPLSTFLLVVMASGTITARAGAQPHEVAVFPSARAGEASAVERDGRVAVTWPIDGKQLGWLTLDGRSGTPLIEQLSIRGEGGSEANILEAVDPTAFVVVGERRAPAGRPPSMSEFNTFFDSPAERPFRSYRSRLEAKKVRIIRQGPRVTVAIGDLTAGSFSGEWQITVYPGSPLVHLEAVLTTNELHRAFLYDLGLMGGASANKQRMAWTDTEGALREADLDRGQPDRPLAVRHRAIVLAGPNGSVACFPPPHQYFFPRDLTDNQQTVWYGTKHRELDDRFGFGIRQTERGGGAYVPWFNAPPGTSQRLGMFLLVARGNARDAMEQTLAFTHRDRFAELAGYRTLTSHFHMAMAMAALDRRAKGLTPIVPDSVTMFREMGVNMVHLAEFHGDGHPQDTGPRRLEELKAMFDECRRLSGDGFLMMPGEEANVHLGLPAPGRHPGHWLYLFPRPVAWIMERRPGQPFVEDHPAFGKLYRAGDRADMLRLLEAEDGLAWTAHARIKASTWTPDIFRKEDFFLSDHWLGAAWKAMPADLSDDRLGRRGLDLLDDMANWGSRKYLLGEVDVFKLDHTHELYGHMNVNYVRLGQVPRFEDGWKPVLQALRSGEFFVTTGEVLIPDFTIAGAKSGSAVRLDPGGRLMLQASIRGTFPLSFAEVVSGDGKSVHRERIDLSSEPAFADRRLEIPLNLAGRKWARMEIWDIARNGAFTQPVWLER</sequence>
<proteinExistence type="predicted"/>
<dbReference type="KEGG" id="agv:OJF2_56270"/>
<feature type="chain" id="PRO_5022903656" evidence="1">
    <location>
        <begin position="25"/>
        <end position="717"/>
    </location>
</feature>
<evidence type="ECO:0000256" key="1">
    <source>
        <dbReference type="SAM" id="SignalP"/>
    </source>
</evidence>